<feature type="region of interest" description="Disordered" evidence="1">
    <location>
        <begin position="344"/>
        <end position="365"/>
    </location>
</feature>
<protein>
    <submittedName>
        <fullName evidence="3">Uncharacterized protein</fullName>
    </submittedName>
</protein>
<feature type="transmembrane region" description="Helical" evidence="2">
    <location>
        <begin position="147"/>
        <end position="168"/>
    </location>
</feature>
<gene>
    <name evidence="3" type="ORF">ECRASSUSDP1_LOCUS8500</name>
</gene>
<feature type="transmembrane region" description="Helical" evidence="2">
    <location>
        <begin position="40"/>
        <end position="63"/>
    </location>
</feature>
<keyword evidence="2" id="KW-1133">Transmembrane helix</keyword>
<feature type="transmembrane region" description="Helical" evidence="2">
    <location>
        <begin position="174"/>
        <end position="196"/>
    </location>
</feature>
<reference evidence="3" key="1">
    <citation type="submission" date="2023-07" db="EMBL/GenBank/DDBJ databases">
        <authorList>
            <consortium name="AG Swart"/>
            <person name="Singh M."/>
            <person name="Singh A."/>
            <person name="Seah K."/>
            <person name="Emmerich C."/>
        </authorList>
    </citation>
    <scope>NUCLEOTIDE SEQUENCE</scope>
    <source>
        <strain evidence="3">DP1</strain>
    </source>
</reference>
<keyword evidence="4" id="KW-1185">Reference proteome</keyword>
<feature type="compositionally biased region" description="Basic and acidic residues" evidence="1">
    <location>
        <begin position="347"/>
        <end position="357"/>
    </location>
</feature>
<evidence type="ECO:0000313" key="4">
    <source>
        <dbReference type="Proteomes" id="UP001295684"/>
    </source>
</evidence>
<keyword evidence="2" id="KW-0472">Membrane</keyword>
<dbReference type="EMBL" id="CAMPGE010008322">
    <property type="protein sequence ID" value="CAI2367221.1"/>
    <property type="molecule type" value="Genomic_DNA"/>
</dbReference>
<evidence type="ECO:0000313" key="3">
    <source>
        <dbReference type="EMBL" id="CAI2367221.1"/>
    </source>
</evidence>
<feature type="transmembrane region" description="Helical" evidence="2">
    <location>
        <begin position="216"/>
        <end position="234"/>
    </location>
</feature>
<feature type="transmembrane region" description="Helical" evidence="2">
    <location>
        <begin position="6"/>
        <end position="28"/>
    </location>
</feature>
<accession>A0AAD1UDJ1</accession>
<dbReference type="AlphaFoldDB" id="A0AAD1UDJ1"/>
<proteinExistence type="predicted"/>
<feature type="transmembrane region" description="Helical" evidence="2">
    <location>
        <begin position="83"/>
        <end position="105"/>
    </location>
</feature>
<evidence type="ECO:0000256" key="2">
    <source>
        <dbReference type="SAM" id="Phobius"/>
    </source>
</evidence>
<feature type="transmembrane region" description="Helical" evidence="2">
    <location>
        <begin position="254"/>
        <end position="275"/>
    </location>
</feature>
<comment type="caution">
    <text evidence="3">The sequence shown here is derived from an EMBL/GenBank/DDBJ whole genome shotgun (WGS) entry which is preliminary data.</text>
</comment>
<evidence type="ECO:0000256" key="1">
    <source>
        <dbReference type="SAM" id="MobiDB-lite"/>
    </source>
</evidence>
<dbReference type="Proteomes" id="UP001295684">
    <property type="component" value="Unassembled WGS sequence"/>
</dbReference>
<keyword evidence="2" id="KW-0812">Transmembrane</keyword>
<sequence length="365" mass="42510">MHKALWPLYIVVISMNLMCIIAATILLFKYWRIQIREFYFRFIAFFLIMAYASRIFELIYLWTYEPDTYFNRNHNAGDLAIQTVKMILVFLPILMHSFSILGYSFRWSNFCIIWRYKSADGTLGIMATARIGIKENKVILKNNLIKGLYISILVASMVLFIITACNVLSNYFTFYLMCLLLFISGIMLLVASNWFLCMLKSNKMALYQQKVNIIRAYTTIIALCMLYRCVNLMFDSFVQNPKEACGTLCKIDDILMISCYFTELLPSVAIMVVLWKSYKEMKNMKAMRGSIFSEDTDFDQQFKQGETSDEEFLKQNLLITRTGSAFHETGTYKQTSWDFSNSVLKSTSREDPGERSGSESFLTYY</sequence>
<organism evidence="3 4">
    <name type="scientific">Euplotes crassus</name>
    <dbReference type="NCBI Taxonomy" id="5936"/>
    <lineage>
        <taxon>Eukaryota</taxon>
        <taxon>Sar</taxon>
        <taxon>Alveolata</taxon>
        <taxon>Ciliophora</taxon>
        <taxon>Intramacronucleata</taxon>
        <taxon>Spirotrichea</taxon>
        <taxon>Hypotrichia</taxon>
        <taxon>Euplotida</taxon>
        <taxon>Euplotidae</taxon>
        <taxon>Moneuplotes</taxon>
    </lineage>
</organism>
<name>A0AAD1UDJ1_EUPCR</name>